<dbReference type="CDD" id="cd01205">
    <property type="entry name" value="EVH1_WASP-like"/>
    <property type="match status" value="1"/>
</dbReference>
<keyword evidence="9" id="KW-1185">Reference proteome</keyword>
<feature type="region of interest" description="Disordered" evidence="5">
    <location>
        <begin position="313"/>
        <end position="471"/>
    </location>
</feature>
<dbReference type="SUPFAM" id="SSF50729">
    <property type="entry name" value="PH domain-like"/>
    <property type="match status" value="1"/>
</dbReference>
<feature type="domain" description="WH1" evidence="6">
    <location>
        <begin position="30"/>
        <end position="136"/>
    </location>
</feature>
<accession>A0A8C7GAH5</accession>
<dbReference type="SMART" id="SM00246">
    <property type="entry name" value="WH2"/>
    <property type="match status" value="2"/>
</dbReference>
<feature type="domain" description="WH2" evidence="7">
    <location>
        <begin position="467"/>
        <end position="484"/>
    </location>
</feature>
<evidence type="ECO:0000259" key="6">
    <source>
        <dbReference type="PROSITE" id="PS50229"/>
    </source>
</evidence>
<reference evidence="8" key="2">
    <citation type="submission" date="2025-09" db="UniProtKB">
        <authorList>
            <consortium name="Ensembl"/>
        </authorList>
    </citation>
    <scope>IDENTIFICATION</scope>
</reference>
<gene>
    <name evidence="8" type="primary">LOC109896749</name>
</gene>
<dbReference type="SMART" id="SM00461">
    <property type="entry name" value="WH1"/>
    <property type="match status" value="1"/>
</dbReference>
<dbReference type="GeneTree" id="ENSGT00970000193473"/>
<dbReference type="Gene3D" id="2.30.29.30">
    <property type="entry name" value="Pleckstrin-homology domain (PH domain)/Phosphotyrosine-binding domain (PTB)"/>
    <property type="match status" value="1"/>
</dbReference>
<evidence type="ECO:0008006" key="10">
    <source>
        <dbReference type="Google" id="ProtNLM"/>
    </source>
</evidence>
<dbReference type="InterPro" id="IPR000697">
    <property type="entry name" value="WH1/EVH1_dom"/>
</dbReference>
<dbReference type="Gene3D" id="3.90.810.10">
    <property type="entry name" value="CRIB domain"/>
    <property type="match status" value="1"/>
</dbReference>
<evidence type="ECO:0000313" key="9">
    <source>
        <dbReference type="Proteomes" id="UP000694557"/>
    </source>
</evidence>
<dbReference type="InterPro" id="IPR003124">
    <property type="entry name" value="WH2_dom"/>
</dbReference>
<dbReference type="Pfam" id="PF00568">
    <property type="entry name" value="WH1"/>
    <property type="match status" value="1"/>
</dbReference>
<feature type="compositionally biased region" description="Pro residues" evidence="5">
    <location>
        <begin position="316"/>
        <end position="403"/>
    </location>
</feature>
<evidence type="ECO:0000256" key="2">
    <source>
        <dbReference type="ARBA" id="ARBA00022490"/>
    </source>
</evidence>
<feature type="compositionally biased region" description="Basic residues" evidence="5">
    <location>
        <begin position="198"/>
        <end position="210"/>
    </location>
</feature>
<dbReference type="PANTHER" id="PTHR11202">
    <property type="entry name" value="SPROUTY-RELATED, EVH1 DOMAIN-CONTAINING PROTEIN FAMILY MEMBER"/>
    <property type="match status" value="1"/>
</dbReference>
<comment type="subcellular location">
    <subcellularLocation>
        <location evidence="1">Cytoplasm</location>
        <location evidence="1">Cytoskeleton</location>
    </subcellularLocation>
</comment>
<reference evidence="8" key="1">
    <citation type="submission" date="2025-08" db="UniProtKB">
        <authorList>
            <consortium name="Ensembl"/>
        </authorList>
    </citation>
    <scope>IDENTIFICATION</scope>
</reference>
<evidence type="ECO:0000256" key="3">
    <source>
        <dbReference type="ARBA" id="ARBA00022553"/>
    </source>
</evidence>
<dbReference type="GO" id="GO:0003779">
    <property type="term" value="F:actin binding"/>
    <property type="evidence" value="ECO:0007669"/>
    <property type="project" value="InterPro"/>
</dbReference>
<feature type="domain" description="WH2" evidence="7">
    <location>
        <begin position="442"/>
        <end position="459"/>
    </location>
</feature>
<protein>
    <recommendedName>
        <fullName evidence="10">WASP like actin nucleation promoting factor b</fullName>
    </recommendedName>
</protein>
<dbReference type="PANTHER" id="PTHR11202:SF36">
    <property type="entry name" value="ACTIN NUCLEATION-PROMOTING FACTOR WASL"/>
    <property type="match status" value="1"/>
</dbReference>
<dbReference type="GO" id="GO:0007015">
    <property type="term" value="P:actin filament organization"/>
    <property type="evidence" value="ECO:0007669"/>
    <property type="project" value="InterPro"/>
</dbReference>
<feature type="region of interest" description="Disordered" evidence="5">
    <location>
        <begin position="189"/>
        <end position="216"/>
    </location>
</feature>
<evidence type="ECO:0000256" key="1">
    <source>
        <dbReference type="ARBA" id="ARBA00004245"/>
    </source>
</evidence>
<dbReference type="Ensembl" id="ENSOKIT00005042503.1">
    <property type="protein sequence ID" value="ENSOKIP00005040284.1"/>
    <property type="gene ID" value="ENSOKIG00005017099.1"/>
</dbReference>
<dbReference type="InterPro" id="IPR033927">
    <property type="entry name" value="WASPfam_EVH1"/>
</dbReference>
<name>A0A8C7GAH5_ONCKI</name>
<keyword evidence="3" id="KW-0597">Phosphoprotein</keyword>
<keyword evidence="2" id="KW-0963">Cytoplasm</keyword>
<dbReference type="Proteomes" id="UP000694557">
    <property type="component" value="Unassembled WGS sequence"/>
</dbReference>
<dbReference type="SUPFAM" id="SSF47912">
    <property type="entry name" value="Wiscott-Aldrich syndrome protein, WASP, C-terminal domain"/>
    <property type="match status" value="1"/>
</dbReference>
<dbReference type="Pfam" id="PF02205">
    <property type="entry name" value="WH2"/>
    <property type="match status" value="2"/>
</dbReference>
<dbReference type="InterPro" id="IPR011026">
    <property type="entry name" value="WAS_C"/>
</dbReference>
<evidence type="ECO:0000259" key="7">
    <source>
        <dbReference type="PROSITE" id="PS51082"/>
    </source>
</evidence>
<feature type="compositionally biased region" description="Pro residues" evidence="5">
    <location>
        <begin position="413"/>
        <end position="430"/>
    </location>
</feature>
<sequence>MSGHLPQRRPANSASKLLTPQENDCLFNYLGRKCTSLCSAVVQVYSDRNSAWTKKCCGVACLVKDNPARSYFIRVFDMKEGRSMLEQELYNNFSITFPKSYFFTFAGDSCQMGLNFANEEEAKLFRGAVEDLGWRKGDGIPCDCSPSVSPSVRKSPRPALPMATVDIKNPEISSMPRFHGHNSQLNMVSSSVNNNNKKEKKVKGKKGKKLTKADIGTPNLTRHGSISYNPVFSSLLQVNNLDPELKNLFDMCGISEAQLKDKETSKVIYDFIEKKGGVEAIKIELRRQGVCVWVGTKGFGVYNSRCHAKIISLSGPAPPPPPSRGGPPPPPPHQTSSPPPPPPPVRGRGAPPPPPPSRAPTSAPPPPPPSRTGMGAPPPPPTRGLLPPPPLAPHAPPPPPPPSFTSAGIGSGAPPPPPPPPPGPPPPPMLPEADGGGVGAGKPSALLSQIREGAPLKKVEPVSTSTSRDGLLEQIRQGKQLKAVSGHYLLIHYSLTHCSPTAVPRAKSVPSAK</sequence>
<evidence type="ECO:0000256" key="5">
    <source>
        <dbReference type="SAM" id="MobiDB-lite"/>
    </source>
</evidence>
<proteinExistence type="predicted"/>
<dbReference type="InterPro" id="IPR036936">
    <property type="entry name" value="CRIB_dom_sf"/>
</dbReference>
<dbReference type="PROSITE" id="PS51082">
    <property type="entry name" value="WH2"/>
    <property type="match status" value="2"/>
</dbReference>
<dbReference type="PROSITE" id="PS50229">
    <property type="entry name" value="WH1"/>
    <property type="match status" value="1"/>
</dbReference>
<dbReference type="FunFam" id="2.30.29.30:FF:000130">
    <property type="entry name" value="neural Wiskott-Aldrich syndrome protein"/>
    <property type="match status" value="1"/>
</dbReference>
<dbReference type="AlphaFoldDB" id="A0A8C7GAH5"/>
<evidence type="ECO:0000256" key="4">
    <source>
        <dbReference type="ARBA" id="ARBA00023212"/>
    </source>
</evidence>
<keyword evidence="4" id="KW-0206">Cytoskeleton</keyword>
<dbReference type="GO" id="GO:0005856">
    <property type="term" value="C:cytoskeleton"/>
    <property type="evidence" value="ECO:0007669"/>
    <property type="project" value="UniProtKB-SubCell"/>
</dbReference>
<organism evidence="8 9">
    <name type="scientific">Oncorhynchus kisutch</name>
    <name type="common">Coho salmon</name>
    <name type="synonym">Salmo kisutch</name>
    <dbReference type="NCBI Taxonomy" id="8019"/>
    <lineage>
        <taxon>Eukaryota</taxon>
        <taxon>Metazoa</taxon>
        <taxon>Chordata</taxon>
        <taxon>Craniata</taxon>
        <taxon>Vertebrata</taxon>
        <taxon>Euteleostomi</taxon>
        <taxon>Actinopterygii</taxon>
        <taxon>Neopterygii</taxon>
        <taxon>Teleostei</taxon>
        <taxon>Protacanthopterygii</taxon>
        <taxon>Salmoniformes</taxon>
        <taxon>Salmonidae</taxon>
        <taxon>Salmoninae</taxon>
        <taxon>Oncorhynchus</taxon>
    </lineage>
</organism>
<evidence type="ECO:0000313" key="8">
    <source>
        <dbReference type="Ensembl" id="ENSOKIP00005040284.1"/>
    </source>
</evidence>
<dbReference type="InterPro" id="IPR011993">
    <property type="entry name" value="PH-like_dom_sf"/>
</dbReference>